<feature type="compositionally biased region" description="Polar residues" evidence="1">
    <location>
        <begin position="24"/>
        <end position="36"/>
    </location>
</feature>
<feature type="compositionally biased region" description="Low complexity" evidence="1">
    <location>
        <begin position="98"/>
        <end position="109"/>
    </location>
</feature>
<feature type="compositionally biased region" description="Low complexity" evidence="1">
    <location>
        <begin position="40"/>
        <end position="68"/>
    </location>
</feature>
<proteinExistence type="predicted"/>
<protein>
    <submittedName>
        <fullName evidence="2">Uncharacterized protein</fullName>
    </submittedName>
</protein>
<dbReference type="OrthoDB" id="2523383at2759"/>
<organism evidence="2 3">
    <name type="scientific">Ceraceosorus bombacis</name>
    <dbReference type="NCBI Taxonomy" id="401625"/>
    <lineage>
        <taxon>Eukaryota</taxon>
        <taxon>Fungi</taxon>
        <taxon>Dikarya</taxon>
        <taxon>Basidiomycota</taxon>
        <taxon>Ustilaginomycotina</taxon>
        <taxon>Exobasidiomycetes</taxon>
        <taxon>Ceraceosorales</taxon>
        <taxon>Ceraceosoraceae</taxon>
        <taxon>Ceraceosorus</taxon>
    </lineage>
</organism>
<dbReference type="AlphaFoldDB" id="A0A0P1BSY2"/>
<reference evidence="2 3" key="1">
    <citation type="submission" date="2014-09" db="EMBL/GenBank/DDBJ databases">
        <authorList>
            <person name="Magalhaes I.L.F."/>
            <person name="Oliveira U."/>
            <person name="Santos F.R."/>
            <person name="Vidigal T.H.D.A."/>
            <person name="Brescovit A.D."/>
            <person name="Santos A.J."/>
        </authorList>
    </citation>
    <scope>NUCLEOTIDE SEQUENCE [LARGE SCALE GENOMIC DNA]</scope>
</reference>
<evidence type="ECO:0000313" key="3">
    <source>
        <dbReference type="Proteomes" id="UP000054845"/>
    </source>
</evidence>
<feature type="region of interest" description="Disordered" evidence="1">
    <location>
        <begin position="24"/>
        <end position="165"/>
    </location>
</feature>
<feature type="compositionally biased region" description="Low complexity" evidence="1">
    <location>
        <begin position="75"/>
        <end position="89"/>
    </location>
</feature>
<keyword evidence="3" id="KW-1185">Reference proteome</keyword>
<feature type="compositionally biased region" description="Polar residues" evidence="1">
    <location>
        <begin position="144"/>
        <end position="162"/>
    </location>
</feature>
<accession>A0A0P1BSY2</accession>
<name>A0A0P1BSY2_9BASI</name>
<dbReference type="EMBL" id="CCYA01000389">
    <property type="protein sequence ID" value="CEH19550.1"/>
    <property type="molecule type" value="Genomic_DNA"/>
</dbReference>
<evidence type="ECO:0000313" key="2">
    <source>
        <dbReference type="EMBL" id="CEH19550.1"/>
    </source>
</evidence>
<evidence type="ECO:0000256" key="1">
    <source>
        <dbReference type="SAM" id="MobiDB-lite"/>
    </source>
</evidence>
<dbReference type="Proteomes" id="UP000054845">
    <property type="component" value="Unassembled WGS sequence"/>
</dbReference>
<sequence>MMSITAHSHGVIAPSALRNTANLSNQRAEGSGSSSDDFAPHSAKSSAPAASQMFCSNSGSNGSNVDSSAPRRRSSSAASNKAGVPPTSRSPHRRRRSSPSTSASLTPRSSPRKSATQKHEQVGQSARNAAHAERRSSQDLAHAVQSNTGPSAEVQAQTSASAQRERITKVRLPLKLPSPQIVPLSSPYEDFKAHLISHSLFREAHDLAKCTPDFVRDHLPDRINLHNQTLALTPVLGAVSKVLLETDTVPSHVAIPNSLAASAGSVSHLLVVRPSPASPASSSNQSTSGNKGLLLPIHALPYVIDCVTLPPLPLAQAGYLSTIEICVPSPERFGTIHRYIYTRDGAALLAELLPLKFLSRNVDAASMKPEHEAWAAGRHNADDGVTSAVDVAAGRSIEALSTLPSSVLFAHAHSIHAAWGNAVAIGLLDRQFWQALEKAWSLIVGAIGLRRSRRVDAEVVERMKSSTIK</sequence>